<dbReference type="Proteomes" id="UP001107558">
    <property type="component" value="Chromosome 4"/>
</dbReference>
<comment type="caution">
    <text evidence="2">The sequence shown here is derived from an EMBL/GenBank/DDBJ whole genome shotgun (WGS) entry which is preliminary data.</text>
</comment>
<evidence type="ECO:0000256" key="1">
    <source>
        <dbReference type="SAM" id="Phobius"/>
    </source>
</evidence>
<gene>
    <name evidence="2" type="ORF">PVAND_016201</name>
</gene>
<keyword evidence="1" id="KW-0472">Membrane</keyword>
<proteinExistence type="predicted"/>
<evidence type="ECO:0000313" key="2">
    <source>
        <dbReference type="EMBL" id="KAG5668254.1"/>
    </source>
</evidence>
<protein>
    <submittedName>
        <fullName evidence="2">Uncharacterized protein</fullName>
    </submittedName>
</protein>
<name>A0A9J6BFH6_POLVA</name>
<accession>A0A9J6BFH6</accession>
<sequence>MAFANFFKFDNFLGIFKLESGGTIIGAIGLFYALFQFVMQTISFFSILFIRDFCPQKHFIDDAMSVGNLPNEIKPDIKNITTYAQEGLQNITHKVQEGINDVTGNEVSCTFVSKIPFIIVLSVLIAINLVSMIAHYRLIKGVEEFDPRKFELARGFYLFFIVVRFILMVIAAGWTFFSFKMIYLALTLLILLLIDFYIYSIIDSLQDKYENSLPLNVATQNIHMKTVIGQPVDSRNQYHVNY</sequence>
<evidence type="ECO:0000313" key="3">
    <source>
        <dbReference type="Proteomes" id="UP001107558"/>
    </source>
</evidence>
<keyword evidence="3" id="KW-1185">Reference proteome</keyword>
<keyword evidence="1" id="KW-1133">Transmembrane helix</keyword>
<feature type="transmembrane region" description="Helical" evidence="1">
    <location>
        <begin position="182"/>
        <end position="202"/>
    </location>
</feature>
<reference evidence="2" key="1">
    <citation type="submission" date="2021-03" db="EMBL/GenBank/DDBJ databases">
        <title>Chromosome level genome of the anhydrobiotic midge Polypedilum vanderplanki.</title>
        <authorList>
            <person name="Yoshida Y."/>
            <person name="Kikawada T."/>
            <person name="Gusev O."/>
        </authorList>
    </citation>
    <scope>NUCLEOTIDE SEQUENCE</scope>
    <source>
        <strain evidence="2">NIAS01</strain>
        <tissue evidence="2">Whole body or cell culture</tissue>
    </source>
</reference>
<organism evidence="2 3">
    <name type="scientific">Polypedilum vanderplanki</name>
    <name type="common">Sleeping chironomid midge</name>
    <dbReference type="NCBI Taxonomy" id="319348"/>
    <lineage>
        <taxon>Eukaryota</taxon>
        <taxon>Metazoa</taxon>
        <taxon>Ecdysozoa</taxon>
        <taxon>Arthropoda</taxon>
        <taxon>Hexapoda</taxon>
        <taxon>Insecta</taxon>
        <taxon>Pterygota</taxon>
        <taxon>Neoptera</taxon>
        <taxon>Endopterygota</taxon>
        <taxon>Diptera</taxon>
        <taxon>Nematocera</taxon>
        <taxon>Chironomoidea</taxon>
        <taxon>Chironomidae</taxon>
        <taxon>Chironominae</taxon>
        <taxon>Polypedilum</taxon>
        <taxon>Polypedilum</taxon>
    </lineage>
</organism>
<dbReference type="AlphaFoldDB" id="A0A9J6BFH6"/>
<feature type="transmembrane region" description="Helical" evidence="1">
    <location>
        <begin position="21"/>
        <end position="50"/>
    </location>
</feature>
<dbReference type="EMBL" id="JADBJN010000004">
    <property type="protein sequence ID" value="KAG5668254.1"/>
    <property type="molecule type" value="Genomic_DNA"/>
</dbReference>
<feature type="transmembrane region" description="Helical" evidence="1">
    <location>
        <begin position="115"/>
        <end position="134"/>
    </location>
</feature>
<keyword evidence="1" id="KW-0812">Transmembrane</keyword>
<feature type="transmembrane region" description="Helical" evidence="1">
    <location>
        <begin position="155"/>
        <end position="176"/>
    </location>
</feature>